<dbReference type="PANTHER" id="PTHR45979">
    <property type="entry name" value="PAP/OAS1 SUBSTRATE-BINDING DOMAIN SUPERFAMILY"/>
    <property type="match status" value="1"/>
</dbReference>
<dbReference type="PANTHER" id="PTHR45979:SF30">
    <property type="entry name" value="NUCLEOTIDYLTRANSFERASE"/>
    <property type="match status" value="1"/>
</dbReference>
<dbReference type="STRING" id="906689.A0A2I0W5Q5"/>
<dbReference type="AlphaFoldDB" id="A0A2I0W5Q5"/>
<dbReference type="Proteomes" id="UP000233837">
    <property type="component" value="Unassembled WGS sequence"/>
</dbReference>
<keyword evidence="2" id="KW-1185">Reference proteome</keyword>
<dbReference type="EMBL" id="KZ502899">
    <property type="protein sequence ID" value="PKU70992.1"/>
    <property type="molecule type" value="Genomic_DNA"/>
</dbReference>
<evidence type="ECO:0000313" key="1">
    <source>
        <dbReference type="EMBL" id="PKU70992.1"/>
    </source>
</evidence>
<name>A0A2I0W5Q5_9ASPA</name>
<accession>A0A2I0W5Q5</accession>
<organism evidence="1 2">
    <name type="scientific">Dendrobium catenatum</name>
    <dbReference type="NCBI Taxonomy" id="906689"/>
    <lineage>
        <taxon>Eukaryota</taxon>
        <taxon>Viridiplantae</taxon>
        <taxon>Streptophyta</taxon>
        <taxon>Embryophyta</taxon>
        <taxon>Tracheophyta</taxon>
        <taxon>Spermatophyta</taxon>
        <taxon>Magnoliopsida</taxon>
        <taxon>Liliopsida</taxon>
        <taxon>Asparagales</taxon>
        <taxon>Orchidaceae</taxon>
        <taxon>Epidendroideae</taxon>
        <taxon>Malaxideae</taxon>
        <taxon>Dendrobiinae</taxon>
        <taxon>Dendrobium</taxon>
    </lineage>
</organism>
<dbReference type="InterPro" id="IPR058921">
    <property type="entry name" value="PAP/OAS1-rel"/>
</dbReference>
<reference evidence="1 2" key="1">
    <citation type="journal article" date="2016" name="Sci. Rep.">
        <title>The Dendrobium catenatum Lindl. genome sequence provides insights into polysaccharide synthase, floral development and adaptive evolution.</title>
        <authorList>
            <person name="Zhang G.Q."/>
            <person name="Xu Q."/>
            <person name="Bian C."/>
            <person name="Tsai W.C."/>
            <person name="Yeh C.M."/>
            <person name="Liu K.W."/>
            <person name="Yoshida K."/>
            <person name="Zhang L.S."/>
            <person name="Chang S.B."/>
            <person name="Chen F."/>
            <person name="Shi Y."/>
            <person name="Su Y.Y."/>
            <person name="Zhang Y.Q."/>
            <person name="Chen L.J."/>
            <person name="Yin Y."/>
            <person name="Lin M."/>
            <person name="Huang H."/>
            <person name="Deng H."/>
            <person name="Wang Z.W."/>
            <person name="Zhu S.L."/>
            <person name="Zhao X."/>
            <person name="Deng C."/>
            <person name="Niu S.C."/>
            <person name="Huang J."/>
            <person name="Wang M."/>
            <person name="Liu G.H."/>
            <person name="Yang H.J."/>
            <person name="Xiao X.J."/>
            <person name="Hsiao Y.Y."/>
            <person name="Wu W.L."/>
            <person name="Chen Y.Y."/>
            <person name="Mitsuda N."/>
            <person name="Ohme-Takagi M."/>
            <person name="Luo Y.B."/>
            <person name="Van de Peer Y."/>
            <person name="Liu Z.J."/>
        </authorList>
    </citation>
    <scope>NUCLEOTIDE SEQUENCE [LARGE SCALE GENOMIC DNA]</scope>
    <source>
        <tissue evidence="1">The whole plant</tissue>
    </source>
</reference>
<reference evidence="1 2" key="2">
    <citation type="journal article" date="2017" name="Nature">
        <title>The Apostasia genome and the evolution of orchids.</title>
        <authorList>
            <person name="Zhang G.Q."/>
            <person name="Liu K.W."/>
            <person name="Li Z."/>
            <person name="Lohaus R."/>
            <person name="Hsiao Y.Y."/>
            <person name="Niu S.C."/>
            <person name="Wang J.Y."/>
            <person name="Lin Y.C."/>
            <person name="Xu Q."/>
            <person name="Chen L.J."/>
            <person name="Yoshida K."/>
            <person name="Fujiwara S."/>
            <person name="Wang Z.W."/>
            <person name="Zhang Y.Q."/>
            <person name="Mitsuda N."/>
            <person name="Wang M."/>
            <person name="Liu G.H."/>
            <person name="Pecoraro L."/>
            <person name="Huang H.X."/>
            <person name="Xiao X.J."/>
            <person name="Lin M."/>
            <person name="Wu X.Y."/>
            <person name="Wu W.L."/>
            <person name="Chen Y.Y."/>
            <person name="Chang S.B."/>
            <person name="Sakamoto S."/>
            <person name="Ohme-Takagi M."/>
            <person name="Yagi M."/>
            <person name="Zeng S.J."/>
            <person name="Shen C.Y."/>
            <person name="Yeh C.M."/>
            <person name="Luo Y.B."/>
            <person name="Tsai W.C."/>
            <person name="Van de Peer Y."/>
            <person name="Liu Z.J."/>
        </authorList>
    </citation>
    <scope>NUCLEOTIDE SEQUENCE [LARGE SCALE GENOMIC DNA]</scope>
    <source>
        <tissue evidence="1">The whole plant</tissue>
    </source>
</reference>
<proteinExistence type="predicted"/>
<sequence>MGDLGALSHPGELLLNGLLPNETDNVIRLLDAERWSKVEERTAELIDCIQPNRPSEELRNAVANYVRTLIKKCFSCEQSTVMRAPGRLQIDNNKANVTVAVNDSRGNPRP</sequence>
<evidence type="ECO:0000313" key="2">
    <source>
        <dbReference type="Proteomes" id="UP000233837"/>
    </source>
</evidence>
<protein>
    <submittedName>
        <fullName evidence="1">Uncharacterized protein</fullName>
    </submittedName>
</protein>
<gene>
    <name evidence="1" type="ORF">MA16_Dca025808</name>
</gene>